<dbReference type="Proteomes" id="UP001323405">
    <property type="component" value="Unassembled WGS sequence"/>
</dbReference>
<comment type="caution">
    <text evidence="1">The sequence shown here is derived from an EMBL/GenBank/DDBJ whole genome shotgun (WGS) entry which is preliminary data.</text>
</comment>
<accession>A0ABR0G3J4</accession>
<organism evidence="1 2">
    <name type="scientific">Podospora pseudocomata</name>
    <dbReference type="NCBI Taxonomy" id="2093779"/>
    <lineage>
        <taxon>Eukaryota</taxon>
        <taxon>Fungi</taxon>
        <taxon>Dikarya</taxon>
        <taxon>Ascomycota</taxon>
        <taxon>Pezizomycotina</taxon>
        <taxon>Sordariomycetes</taxon>
        <taxon>Sordariomycetidae</taxon>
        <taxon>Sordariales</taxon>
        <taxon>Podosporaceae</taxon>
        <taxon>Podospora</taxon>
    </lineage>
</organism>
<dbReference type="EMBL" id="JAFFHA010000009">
    <property type="protein sequence ID" value="KAK4650315.1"/>
    <property type="molecule type" value="Genomic_DNA"/>
</dbReference>
<gene>
    <name evidence="1" type="ORF">QC762_0108750</name>
</gene>
<reference evidence="1 2" key="1">
    <citation type="journal article" date="2023" name="bioRxiv">
        <title>High-quality genome assemblies of four members of thePodospora anserinaspecies complex.</title>
        <authorList>
            <person name="Ament-Velasquez S.L."/>
            <person name="Vogan A.A."/>
            <person name="Wallerman O."/>
            <person name="Hartmann F."/>
            <person name="Gautier V."/>
            <person name="Silar P."/>
            <person name="Giraud T."/>
            <person name="Johannesson H."/>
        </authorList>
    </citation>
    <scope>NUCLEOTIDE SEQUENCE [LARGE SCALE GENOMIC DNA]</scope>
    <source>
        <strain evidence="1 2">CBS 415.72m</strain>
    </source>
</reference>
<keyword evidence="2" id="KW-1185">Reference proteome</keyword>
<dbReference type="RefSeq" id="XP_062739290.1">
    <property type="nucleotide sequence ID" value="XM_062884294.1"/>
</dbReference>
<dbReference type="GeneID" id="87904118"/>
<evidence type="ECO:0000313" key="2">
    <source>
        <dbReference type="Proteomes" id="UP001323405"/>
    </source>
</evidence>
<name>A0ABR0G3J4_9PEZI</name>
<evidence type="ECO:0000313" key="1">
    <source>
        <dbReference type="EMBL" id="KAK4650315.1"/>
    </source>
</evidence>
<protein>
    <submittedName>
        <fullName evidence="1">Uncharacterized protein</fullName>
    </submittedName>
</protein>
<sequence>MTRTVHPVVVKGLISQVPKVPRRGSIAVHGAGPISPAHSKERKYTVQQRAISPLRSLSGNLQNAPLPSTHGPSGRRRLFSYFKCSSTAAGNSWRPIYPLTPWPTSPALPYCSEISRLPATPPDTLLHYYPSCYPLTPDRAGTWYQTRLSRAES</sequence>
<proteinExistence type="predicted"/>